<dbReference type="PANTHER" id="PTHR43986:SF1">
    <property type="entry name" value="ELONGATION FACTOR 1-GAMMA"/>
    <property type="match status" value="1"/>
</dbReference>
<dbReference type="Pfam" id="PF00647">
    <property type="entry name" value="EF1G"/>
    <property type="match status" value="1"/>
</dbReference>
<feature type="compositionally biased region" description="Basic and acidic residues" evidence="6">
    <location>
        <begin position="226"/>
        <end position="250"/>
    </location>
</feature>
<dbReference type="SFLD" id="SFLDS00019">
    <property type="entry name" value="Glutathione_Transferase_(cytos"/>
    <property type="match status" value="1"/>
</dbReference>
<organism evidence="10 11">
    <name type="scientific">Parthenolecanium corni</name>
    <dbReference type="NCBI Taxonomy" id="536013"/>
    <lineage>
        <taxon>Eukaryota</taxon>
        <taxon>Metazoa</taxon>
        <taxon>Ecdysozoa</taxon>
        <taxon>Arthropoda</taxon>
        <taxon>Hexapoda</taxon>
        <taxon>Insecta</taxon>
        <taxon>Pterygota</taxon>
        <taxon>Neoptera</taxon>
        <taxon>Paraneoptera</taxon>
        <taxon>Hemiptera</taxon>
        <taxon>Sternorrhyncha</taxon>
        <taxon>Coccoidea</taxon>
        <taxon>Coccidae</taxon>
        <taxon>Parthenolecanium</taxon>
    </lineage>
</organism>
<dbReference type="SUPFAM" id="SSF52833">
    <property type="entry name" value="Thioredoxin-like"/>
    <property type="match status" value="1"/>
</dbReference>
<dbReference type="FunFam" id="3.30.70.1010:FF:000001">
    <property type="entry name" value="Elongation factor 1-gamma 1"/>
    <property type="match status" value="1"/>
</dbReference>
<proteinExistence type="predicted"/>
<dbReference type="Gene3D" id="1.20.1050.10">
    <property type="match status" value="1"/>
</dbReference>
<dbReference type="AlphaFoldDB" id="A0AAN9TSX1"/>
<keyword evidence="3 5" id="KW-0648">Protein biosynthesis</keyword>
<name>A0AAN9TSX1_9HEMI</name>
<evidence type="ECO:0000256" key="2">
    <source>
        <dbReference type="ARBA" id="ARBA00022768"/>
    </source>
</evidence>
<evidence type="ECO:0000256" key="5">
    <source>
        <dbReference type="PROSITE-ProRule" id="PRU00519"/>
    </source>
</evidence>
<evidence type="ECO:0000313" key="10">
    <source>
        <dbReference type="EMBL" id="KAK7582434.1"/>
    </source>
</evidence>
<evidence type="ECO:0000256" key="3">
    <source>
        <dbReference type="ARBA" id="ARBA00022917"/>
    </source>
</evidence>
<keyword evidence="11" id="KW-1185">Reference proteome</keyword>
<dbReference type="InterPro" id="IPR040079">
    <property type="entry name" value="Glutathione_S-Trfase"/>
</dbReference>
<dbReference type="PANTHER" id="PTHR43986">
    <property type="entry name" value="ELONGATION FACTOR 1-GAMMA"/>
    <property type="match status" value="1"/>
</dbReference>
<keyword evidence="2 5" id="KW-0251">Elongation factor</keyword>
<dbReference type="Proteomes" id="UP001367676">
    <property type="component" value="Unassembled WGS sequence"/>
</dbReference>
<dbReference type="FunFam" id="1.20.1050.10:FF:000006">
    <property type="entry name" value="Elongation factor 1 gamma"/>
    <property type="match status" value="1"/>
</dbReference>
<dbReference type="GO" id="GO:0003746">
    <property type="term" value="F:translation elongation factor activity"/>
    <property type="evidence" value="ECO:0007669"/>
    <property type="project" value="UniProtKB-UniRule"/>
</dbReference>
<evidence type="ECO:0000256" key="4">
    <source>
        <dbReference type="ARBA" id="ARBA00030426"/>
    </source>
</evidence>
<dbReference type="SFLD" id="SFLDG00358">
    <property type="entry name" value="Main_(cytGST)"/>
    <property type="match status" value="1"/>
</dbReference>
<evidence type="ECO:0000313" key="11">
    <source>
        <dbReference type="Proteomes" id="UP001367676"/>
    </source>
</evidence>
<accession>A0AAN9TSX1</accession>
<dbReference type="SMART" id="SM01183">
    <property type="entry name" value="EF1G"/>
    <property type="match status" value="1"/>
</dbReference>
<feature type="domain" description="GST N-terminal" evidence="8">
    <location>
        <begin position="2"/>
        <end position="83"/>
    </location>
</feature>
<dbReference type="FunFam" id="3.40.30.10:FF:000233">
    <property type="entry name" value="Elongation factor 1-gamma"/>
    <property type="match status" value="1"/>
</dbReference>
<dbReference type="InterPro" id="IPR036249">
    <property type="entry name" value="Thioredoxin-like_sf"/>
</dbReference>
<dbReference type="Gene3D" id="3.30.70.1010">
    <property type="entry name" value="Translation elongation factor EF1B, gamma chain, conserved domain"/>
    <property type="match status" value="1"/>
</dbReference>
<dbReference type="PROSITE" id="PS50405">
    <property type="entry name" value="GST_CTER"/>
    <property type="match status" value="1"/>
</dbReference>
<dbReference type="PROSITE" id="PS50040">
    <property type="entry name" value="EF1G_C"/>
    <property type="match status" value="1"/>
</dbReference>
<evidence type="ECO:0000256" key="1">
    <source>
        <dbReference type="ARBA" id="ARBA00022218"/>
    </source>
</evidence>
<dbReference type="EMBL" id="JBBCAQ010000033">
    <property type="protein sequence ID" value="KAK7582434.1"/>
    <property type="molecule type" value="Genomic_DNA"/>
</dbReference>
<dbReference type="CDD" id="cd03044">
    <property type="entry name" value="GST_N_EF1Bgamma"/>
    <property type="match status" value="1"/>
</dbReference>
<feature type="region of interest" description="Disordered" evidence="6">
    <location>
        <begin position="224"/>
        <end position="275"/>
    </location>
</feature>
<reference evidence="10 11" key="1">
    <citation type="submission" date="2024-03" db="EMBL/GenBank/DDBJ databases">
        <title>Adaptation during the transition from Ophiocordyceps entomopathogen to insect associate is accompanied by gene loss and intensified selection.</title>
        <authorList>
            <person name="Ward C.M."/>
            <person name="Onetto C.A."/>
            <person name="Borneman A.R."/>
        </authorList>
    </citation>
    <scope>NUCLEOTIDE SEQUENCE [LARGE SCALE GENOMIC DNA]</scope>
    <source>
        <strain evidence="10">AWRI1</strain>
        <tissue evidence="10">Single Adult Female</tissue>
    </source>
</reference>
<feature type="domain" description="GST C-terminal" evidence="9">
    <location>
        <begin position="84"/>
        <end position="212"/>
    </location>
</feature>
<feature type="domain" description="EF-1-gamma C-terminal" evidence="7">
    <location>
        <begin position="269"/>
        <end position="428"/>
    </location>
</feature>
<dbReference type="InterPro" id="IPR004046">
    <property type="entry name" value="GST_C"/>
</dbReference>
<evidence type="ECO:0000259" key="9">
    <source>
        <dbReference type="PROSITE" id="PS50405"/>
    </source>
</evidence>
<dbReference type="InterPro" id="IPR036433">
    <property type="entry name" value="EF1B_G_C_sf"/>
</dbReference>
<protein>
    <recommendedName>
        <fullName evidence="1">Elongation factor 1-gamma</fullName>
    </recommendedName>
    <alternativeName>
        <fullName evidence="4">eEF-1B gamma</fullName>
    </alternativeName>
</protein>
<dbReference type="InterPro" id="IPR050802">
    <property type="entry name" value="EF-GSTs"/>
</dbReference>
<dbReference type="SUPFAM" id="SSF89942">
    <property type="entry name" value="eEF1-gamma domain"/>
    <property type="match status" value="1"/>
</dbReference>
<dbReference type="InterPro" id="IPR010987">
    <property type="entry name" value="Glutathione-S-Trfase_C-like"/>
</dbReference>
<dbReference type="Gene3D" id="3.40.30.10">
    <property type="entry name" value="Glutaredoxin"/>
    <property type="match status" value="1"/>
</dbReference>
<evidence type="ECO:0000256" key="6">
    <source>
        <dbReference type="SAM" id="MobiDB-lite"/>
    </source>
</evidence>
<comment type="caution">
    <text evidence="10">The sequence shown here is derived from an EMBL/GenBank/DDBJ whole genome shotgun (WGS) entry which is preliminary data.</text>
</comment>
<dbReference type="InterPro" id="IPR004045">
    <property type="entry name" value="Glutathione_S-Trfase_N"/>
</dbReference>
<dbReference type="GO" id="GO:0005737">
    <property type="term" value="C:cytoplasm"/>
    <property type="evidence" value="ECO:0007669"/>
    <property type="project" value="TreeGrafter"/>
</dbReference>
<dbReference type="SUPFAM" id="SSF47616">
    <property type="entry name" value="GST C-terminal domain-like"/>
    <property type="match status" value="1"/>
</dbReference>
<dbReference type="Pfam" id="PF02798">
    <property type="entry name" value="GST_N"/>
    <property type="match status" value="1"/>
</dbReference>
<gene>
    <name evidence="10" type="ORF">V9T40_013879</name>
</gene>
<dbReference type="PROSITE" id="PS50404">
    <property type="entry name" value="GST_NTER"/>
    <property type="match status" value="1"/>
</dbReference>
<sequence length="428" mass="49118">MASGTLYAIPNDFRTFKVLIAAQYSGAHVKLADFVFGETNKSEEFLKKFPLGKVPAFLTNDGKSLVESNAIAYFVGNQQLRGNDAVEQAQVIQWSDFSEGIILPISSRLVFPLLGIMPFNKQTADSSRDELKSALGFLNEYLLTRTYLVGERITLADIVVSATLLQLYTHVLDNQFRKPFQNVNRWFTTVINQPEVKAVIGDFKICEKATEFDGKKYAEFQGRANAAKEKKEKKQTQPKKDAPKKEKEAPPPEEELDPTEAALAAEPKSKDPFETLPKGTFNMDDYKRFYSNEDEAKLVPYFWEKFDKENYSIWLGEYKYNHELTQVFMSCNLISGMFQRLEKMRKQAFASVCLFGENNNSSISGIWVWRGQGLAFELSDDWKTDYDVYTWTKLDPNDEKTKKLVEQYFLWVGTDKEGRPFKEGKIFK</sequence>
<dbReference type="GO" id="GO:0005634">
    <property type="term" value="C:nucleus"/>
    <property type="evidence" value="ECO:0007669"/>
    <property type="project" value="TreeGrafter"/>
</dbReference>
<dbReference type="InterPro" id="IPR036282">
    <property type="entry name" value="Glutathione-S-Trfase_C_sf"/>
</dbReference>
<dbReference type="InterPro" id="IPR001662">
    <property type="entry name" value="EF1B_G_C"/>
</dbReference>
<dbReference type="Pfam" id="PF00043">
    <property type="entry name" value="GST_C"/>
    <property type="match status" value="1"/>
</dbReference>
<dbReference type="CDD" id="cd03181">
    <property type="entry name" value="GST_C_EF1Bgamma_like"/>
    <property type="match status" value="1"/>
</dbReference>
<evidence type="ECO:0000259" key="8">
    <source>
        <dbReference type="PROSITE" id="PS50404"/>
    </source>
</evidence>
<evidence type="ECO:0000259" key="7">
    <source>
        <dbReference type="PROSITE" id="PS50040"/>
    </source>
</evidence>